<feature type="region of interest" description="Disordered" evidence="1">
    <location>
        <begin position="530"/>
        <end position="567"/>
    </location>
</feature>
<gene>
    <name evidence="2" type="ORF">GP486_003203</name>
</gene>
<accession>A0A9P8LDI1</accession>
<proteinExistence type="predicted"/>
<evidence type="ECO:0000313" key="2">
    <source>
        <dbReference type="EMBL" id="KAH0562098.1"/>
    </source>
</evidence>
<sequence>MREHKEAHIRLGDIEADVEYFPEQVGELRLHSNLSLYSLILQHDGLDLMNGVKCHESLEELINEDEDLNIEDAGFEGTLIASECGNEEQNGSTLSSQKEQVPSTFGNGILSKEHRLRILGQNTTRWNSNKHLKVSFVNFGLTCLGPTSGFGLSVFERCPNEVIIDLDTARLVLRRTPKSQLILSNRCAACHFYNQLTAFLAGYEIKLENENAVCTFHECDQPSFHRSGRCAQHLFNLLQRSHRGKATVDIRHLRETFNSAVRKRWEFPPYYDNVRHRVSEILQGKRAGSDLVILNVEFSPASNQVWEFALLERVSGKVLINTCVEHKDGLDHKTWDEHPFMEMMSRSKAAKVFSSSRISNIGCINADEIASKLLQVGITQDTIILVYHRSPFDLRTLRHFLESAGHHEILPRDDNCIPLLQLFRANLPVGLLGQKGVPLALENLFSVMYPRHHLVRPNHRALEGCRRMQLVCMAFDELCKPIEERGEEWQLGGAVNSTQKPSLGWLQKSYKVDSGKGEIIALKDDERSLDEQILPSESTPRSKRKARHPSKRDTRTGSTLRSISTCG</sequence>
<feature type="compositionally biased region" description="Basic residues" evidence="1">
    <location>
        <begin position="541"/>
        <end position="550"/>
    </location>
</feature>
<evidence type="ECO:0000256" key="1">
    <source>
        <dbReference type="SAM" id="MobiDB-lite"/>
    </source>
</evidence>
<organism evidence="2 3">
    <name type="scientific">Trichoglossum hirsutum</name>
    <dbReference type="NCBI Taxonomy" id="265104"/>
    <lineage>
        <taxon>Eukaryota</taxon>
        <taxon>Fungi</taxon>
        <taxon>Dikarya</taxon>
        <taxon>Ascomycota</taxon>
        <taxon>Pezizomycotina</taxon>
        <taxon>Geoglossomycetes</taxon>
        <taxon>Geoglossales</taxon>
        <taxon>Geoglossaceae</taxon>
        <taxon>Trichoglossum</taxon>
    </lineage>
</organism>
<reference evidence="2" key="1">
    <citation type="submission" date="2021-03" db="EMBL/GenBank/DDBJ databases">
        <title>Comparative genomics and phylogenomic investigation of the class Geoglossomycetes provide insights into ecological specialization and systematics.</title>
        <authorList>
            <person name="Melie T."/>
            <person name="Pirro S."/>
            <person name="Miller A.N."/>
            <person name="Quandt A."/>
        </authorList>
    </citation>
    <scope>NUCLEOTIDE SEQUENCE</scope>
    <source>
        <strain evidence="2">CAQ_001_2017</strain>
    </source>
</reference>
<keyword evidence="3" id="KW-1185">Reference proteome</keyword>
<name>A0A9P8LDI1_9PEZI</name>
<feature type="compositionally biased region" description="Polar residues" evidence="1">
    <location>
        <begin position="556"/>
        <end position="567"/>
    </location>
</feature>
<dbReference type="EMBL" id="JAGHQM010000413">
    <property type="protein sequence ID" value="KAH0562098.1"/>
    <property type="molecule type" value="Genomic_DNA"/>
</dbReference>
<protein>
    <submittedName>
        <fullName evidence="2">Uncharacterized protein</fullName>
    </submittedName>
</protein>
<dbReference type="Proteomes" id="UP000750711">
    <property type="component" value="Unassembled WGS sequence"/>
</dbReference>
<evidence type="ECO:0000313" key="3">
    <source>
        <dbReference type="Proteomes" id="UP000750711"/>
    </source>
</evidence>
<dbReference type="AlphaFoldDB" id="A0A9P8LDI1"/>
<comment type="caution">
    <text evidence="2">The sequence shown here is derived from an EMBL/GenBank/DDBJ whole genome shotgun (WGS) entry which is preliminary data.</text>
</comment>